<name>A0A409XLA5_PSICY</name>
<dbReference type="GO" id="GO:0006310">
    <property type="term" value="P:DNA recombination"/>
    <property type="evidence" value="ECO:0007669"/>
    <property type="project" value="UniProtKB-KW"/>
</dbReference>
<protein>
    <recommendedName>
        <fullName evidence="15">Integrase catalytic domain-containing protein</fullName>
    </recommendedName>
</protein>
<dbReference type="InParanoid" id="A0A409XLA5"/>
<keyword evidence="5" id="KW-0255">Endonuclease</keyword>
<evidence type="ECO:0000256" key="2">
    <source>
        <dbReference type="ARBA" id="ARBA00022695"/>
    </source>
</evidence>
<evidence type="ECO:0000256" key="10">
    <source>
        <dbReference type="ARBA" id="ARBA00022918"/>
    </source>
</evidence>
<evidence type="ECO:0000256" key="9">
    <source>
        <dbReference type="ARBA" id="ARBA00022908"/>
    </source>
</evidence>
<dbReference type="EMBL" id="NHYD01001324">
    <property type="protein sequence ID" value="PPQ91524.1"/>
    <property type="molecule type" value="Genomic_DNA"/>
</dbReference>
<evidence type="ECO:0000256" key="14">
    <source>
        <dbReference type="ARBA" id="ARBA00049244"/>
    </source>
</evidence>
<dbReference type="Gene3D" id="3.30.420.10">
    <property type="entry name" value="Ribonuclease H-like superfamily/Ribonuclease H"/>
    <property type="match status" value="1"/>
</dbReference>
<dbReference type="AlphaFoldDB" id="A0A409XLA5"/>
<dbReference type="GO" id="GO:0004519">
    <property type="term" value="F:endonuclease activity"/>
    <property type="evidence" value="ECO:0007669"/>
    <property type="project" value="UniProtKB-KW"/>
</dbReference>
<keyword evidence="10" id="KW-0695">RNA-directed DNA polymerase</keyword>
<evidence type="ECO:0000256" key="1">
    <source>
        <dbReference type="ARBA" id="ARBA00022578"/>
    </source>
</evidence>
<dbReference type="PROSITE" id="PS50994">
    <property type="entry name" value="INTEGRASE"/>
    <property type="match status" value="1"/>
</dbReference>
<dbReference type="InterPro" id="IPR036397">
    <property type="entry name" value="RNaseH_sf"/>
</dbReference>
<dbReference type="InterPro" id="IPR012337">
    <property type="entry name" value="RNaseH-like_sf"/>
</dbReference>
<dbReference type="InterPro" id="IPR001584">
    <property type="entry name" value="Integrase_cat-core"/>
</dbReference>
<dbReference type="STRING" id="93625.A0A409XLA5"/>
<dbReference type="OrthoDB" id="7691805at2759"/>
<keyword evidence="3" id="KW-0540">Nuclease</keyword>
<evidence type="ECO:0000256" key="4">
    <source>
        <dbReference type="ARBA" id="ARBA00022723"/>
    </source>
</evidence>
<keyword evidence="9" id="KW-0229">DNA integration</keyword>
<keyword evidence="6" id="KW-0378">Hydrolase</keyword>
<comment type="caution">
    <text evidence="16">The sequence shown here is derived from an EMBL/GenBank/DDBJ whole genome shotgun (WGS) entry which is preliminary data.</text>
</comment>
<proteinExistence type="predicted"/>
<evidence type="ECO:0000259" key="15">
    <source>
        <dbReference type="PROSITE" id="PS50994"/>
    </source>
</evidence>
<gene>
    <name evidence="16" type="ORF">CVT25_008792</name>
</gene>
<evidence type="ECO:0000256" key="3">
    <source>
        <dbReference type="ARBA" id="ARBA00022722"/>
    </source>
</evidence>
<evidence type="ECO:0000313" key="17">
    <source>
        <dbReference type="Proteomes" id="UP000283269"/>
    </source>
</evidence>
<keyword evidence="17" id="KW-1185">Reference proteome</keyword>
<dbReference type="GO" id="GO:0015074">
    <property type="term" value="P:DNA integration"/>
    <property type="evidence" value="ECO:0007669"/>
    <property type="project" value="UniProtKB-KW"/>
</dbReference>
<keyword evidence="11" id="KW-0808">Transferase</keyword>
<dbReference type="Proteomes" id="UP000283269">
    <property type="component" value="Unassembled WGS sequence"/>
</dbReference>
<evidence type="ECO:0000256" key="6">
    <source>
        <dbReference type="ARBA" id="ARBA00022801"/>
    </source>
</evidence>
<dbReference type="GO" id="GO:0016787">
    <property type="term" value="F:hydrolase activity"/>
    <property type="evidence" value="ECO:0007669"/>
    <property type="project" value="UniProtKB-KW"/>
</dbReference>
<reference evidence="16 17" key="1">
    <citation type="journal article" date="2018" name="Evol. Lett.">
        <title>Horizontal gene cluster transfer increased hallucinogenic mushroom diversity.</title>
        <authorList>
            <person name="Reynolds H.T."/>
            <person name="Vijayakumar V."/>
            <person name="Gluck-Thaler E."/>
            <person name="Korotkin H.B."/>
            <person name="Matheny P.B."/>
            <person name="Slot J.C."/>
        </authorList>
    </citation>
    <scope>NUCLEOTIDE SEQUENCE [LARGE SCALE GENOMIC DNA]</scope>
    <source>
        <strain evidence="16 17">2631</strain>
    </source>
</reference>
<keyword evidence="4" id="KW-0479">Metal-binding</keyword>
<dbReference type="GO" id="GO:0032196">
    <property type="term" value="P:transposition"/>
    <property type="evidence" value="ECO:0007669"/>
    <property type="project" value="UniProtKB-KW"/>
</dbReference>
<dbReference type="SUPFAM" id="SSF53098">
    <property type="entry name" value="Ribonuclease H-like"/>
    <property type="match status" value="1"/>
</dbReference>
<accession>A0A409XLA5</accession>
<dbReference type="GO" id="GO:0005634">
    <property type="term" value="C:nucleus"/>
    <property type="evidence" value="ECO:0007669"/>
    <property type="project" value="UniProtKB-ARBA"/>
</dbReference>
<evidence type="ECO:0000313" key="16">
    <source>
        <dbReference type="EMBL" id="PPQ91524.1"/>
    </source>
</evidence>
<comment type="catalytic activity">
    <reaction evidence="14">
        <text>DNA(n) + a 2'-deoxyribonucleoside 5'-triphosphate = DNA(n+1) + diphosphate</text>
        <dbReference type="Rhea" id="RHEA:22508"/>
        <dbReference type="Rhea" id="RHEA-COMP:17339"/>
        <dbReference type="Rhea" id="RHEA-COMP:17340"/>
        <dbReference type="ChEBI" id="CHEBI:33019"/>
        <dbReference type="ChEBI" id="CHEBI:61560"/>
        <dbReference type="ChEBI" id="CHEBI:173112"/>
        <dbReference type="EC" id="2.7.7.7"/>
    </reaction>
</comment>
<dbReference type="GO" id="GO:0003723">
    <property type="term" value="F:RNA binding"/>
    <property type="evidence" value="ECO:0007669"/>
    <property type="project" value="UniProtKB-KW"/>
</dbReference>
<evidence type="ECO:0000256" key="8">
    <source>
        <dbReference type="ARBA" id="ARBA00022884"/>
    </source>
</evidence>
<keyword evidence="7" id="KW-0460">Magnesium</keyword>
<dbReference type="InterPro" id="IPR039537">
    <property type="entry name" value="Retrotran_Ty1/copia-like"/>
</dbReference>
<comment type="catalytic activity">
    <reaction evidence="13">
        <text>DNA(n) + a 2'-deoxyribonucleoside 5'-triphosphate = DNA(n+1) + diphosphate</text>
        <dbReference type="Rhea" id="RHEA:22508"/>
        <dbReference type="Rhea" id="RHEA-COMP:17339"/>
        <dbReference type="Rhea" id="RHEA-COMP:17340"/>
        <dbReference type="ChEBI" id="CHEBI:33019"/>
        <dbReference type="ChEBI" id="CHEBI:61560"/>
        <dbReference type="ChEBI" id="CHEBI:173112"/>
        <dbReference type="EC" id="2.7.7.49"/>
    </reaction>
</comment>
<dbReference type="GO" id="GO:0046872">
    <property type="term" value="F:metal ion binding"/>
    <property type="evidence" value="ECO:0007669"/>
    <property type="project" value="UniProtKB-KW"/>
</dbReference>
<evidence type="ECO:0000256" key="12">
    <source>
        <dbReference type="ARBA" id="ARBA00023172"/>
    </source>
</evidence>
<dbReference type="InterPro" id="IPR057670">
    <property type="entry name" value="SH3_retrovirus"/>
</dbReference>
<keyword evidence="12" id="KW-0233">DNA recombination</keyword>
<dbReference type="GO" id="GO:0003964">
    <property type="term" value="F:RNA-directed DNA polymerase activity"/>
    <property type="evidence" value="ECO:0007669"/>
    <property type="project" value="UniProtKB-KW"/>
</dbReference>
<keyword evidence="1" id="KW-0815">Transposition</keyword>
<dbReference type="PANTHER" id="PTHR42648">
    <property type="entry name" value="TRANSPOSASE, PUTATIVE-RELATED"/>
    <property type="match status" value="1"/>
</dbReference>
<evidence type="ECO:0000256" key="7">
    <source>
        <dbReference type="ARBA" id="ARBA00022842"/>
    </source>
</evidence>
<keyword evidence="2" id="KW-0548">Nucleotidyltransferase</keyword>
<dbReference type="PANTHER" id="PTHR42648:SF11">
    <property type="entry name" value="TRANSPOSON TY4-P GAG-POL POLYPROTEIN"/>
    <property type="match status" value="1"/>
</dbReference>
<feature type="domain" description="Integrase catalytic" evidence="15">
    <location>
        <begin position="38"/>
        <end position="155"/>
    </location>
</feature>
<organism evidence="16 17">
    <name type="scientific">Psilocybe cyanescens</name>
    <dbReference type="NCBI Taxonomy" id="93625"/>
    <lineage>
        <taxon>Eukaryota</taxon>
        <taxon>Fungi</taxon>
        <taxon>Dikarya</taxon>
        <taxon>Basidiomycota</taxon>
        <taxon>Agaricomycotina</taxon>
        <taxon>Agaricomycetes</taxon>
        <taxon>Agaricomycetidae</taxon>
        <taxon>Agaricales</taxon>
        <taxon>Agaricineae</taxon>
        <taxon>Strophariaceae</taxon>
        <taxon>Psilocybe</taxon>
    </lineage>
</organism>
<keyword evidence="8" id="KW-0694">RNA-binding</keyword>
<sequence>MASKGLVNGLHITNLNVEMPGICEDCVYSKQTNRPYDKKVEPETKLLEQVHLDLWGPAQVESVGGAKYALVFTDGASSFHKEYFLSEKSSDATIQAVKEFKAEAETQTGKKIKCFRMDMGKEFLTSTLAAFCKEHRIWIEMPAPYAHSGIIPAERWFNKRQDISHLRPIGSDAYTKIPKEVNPSKLDTVSIKYVLIGYYGRDTYKLLNKATGEVVKSRNVVFEEGIGHHTQVS</sequence>
<evidence type="ECO:0000256" key="11">
    <source>
        <dbReference type="ARBA" id="ARBA00022932"/>
    </source>
</evidence>
<dbReference type="GO" id="GO:0003887">
    <property type="term" value="F:DNA-directed DNA polymerase activity"/>
    <property type="evidence" value="ECO:0007669"/>
    <property type="project" value="UniProtKB-KW"/>
</dbReference>
<keyword evidence="11" id="KW-0239">DNA-directed DNA polymerase</keyword>
<dbReference type="Pfam" id="PF25597">
    <property type="entry name" value="SH3_retrovirus"/>
    <property type="match status" value="1"/>
</dbReference>
<evidence type="ECO:0000256" key="5">
    <source>
        <dbReference type="ARBA" id="ARBA00022759"/>
    </source>
</evidence>
<evidence type="ECO:0000256" key="13">
    <source>
        <dbReference type="ARBA" id="ARBA00048173"/>
    </source>
</evidence>